<evidence type="ECO:0000256" key="4">
    <source>
        <dbReference type="ARBA" id="ARBA00023014"/>
    </source>
</evidence>
<evidence type="ECO:0000256" key="3">
    <source>
        <dbReference type="ARBA" id="ARBA00023004"/>
    </source>
</evidence>
<evidence type="ECO:0000259" key="9">
    <source>
        <dbReference type="PROSITE" id="PS51296"/>
    </source>
</evidence>
<evidence type="ECO:0000256" key="8">
    <source>
        <dbReference type="SAM" id="SignalP"/>
    </source>
</evidence>
<dbReference type="PANTHER" id="PTHR10134">
    <property type="entry name" value="CYTOCHROME B-C1 COMPLEX SUBUNIT RIESKE, MITOCHONDRIAL"/>
    <property type="match status" value="1"/>
</dbReference>
<dbReference type="Proteomes" id="UP000238937">
    <property type="component" value="Unassembled WGS sequence"/>
</dbReference>
<evidence type="ECO:0000256" key="1">
    <source>
        <dbReference type="ARBA" id="ARBA00022714"/>
    </source>
</evidence>
<dbReference type="PROSITE" id="PS51257">
    <property type="entry name" value="PROKAR_LIPOPROTEIN"/>
    <property type="match status" value="1"/>
</dbReference>
<feature type="chain" id="PRO_5015697844" evidence="8">
    <location>
        <begin position="26"/>
        <end position="159"/>
    </location>
</feature>
<dbReference type="AlphaFoldDB" id="A0A2T1GDB1"/>
<sequence length="159" mass="16891">MIKRRSFLGYFSIGWLSACFPVVLAACAPKQSTTEATDSNSTSAPASDDKQAAKPAAKKTADGFTVVGSVAQLEQAGYLQTKQLAVVKDPANPKKLLAVNPKCTHQGCDVKWMAGEKKYECPCHNAEYAADGKVLKGPATKSLAKYPTKIVGTQVLVKV</sequence>
<evidence type="ECO:0000313" key="11">
    <source>
        <dbReference type="Proteomes" id="UP000238937"/>
    </source>
</evidence>
<proteinExistence type="predicted"/>
<keyword evidence="2" id="KW-0479">Metal-binding</keyword>
<keyword evidence="1" id="KW-0001">2Fe-2S</keyword>
<evidence type="ECO:0000256" key="6">
    <source>
        <dbReference type="ARBA" id="ARBA00034078"/>
    </source>
</evidence>
<dbReference type="Pfam" id="PF00355">
    <property type="entry name" value="Rieske"/>
    <property type="match status" value="1"/>
</dbReference>
<accession>A0A2T1GDB1</accession>
<dbReference type="PRINTS" id="PR00162">
    <property type="entry name" value="RIESKE"/>
</dbReference>
<dbReference type="InterPro" id="IPR005805">
    <property type="entry name" value="Rieske_Fe-S_prot_C"/>
</dbReference>
<name>A0A2T1GDB1_9CYAN</name>
<gene>
    <name evidence="10" type="ORF">C7B77_15125</name>
</gene>
<dbReference type="Gene3D" id="2.102.10.10">
    <property type="entry name" value="Rieske [2Fe-2S] iron-sulphur domain"/>
    <property type="match status" value="1"/>
</dbReference>
<dbReference type="SUPFAM" id="SSF50022">
    <property type="entry name" value="ISP domain"/>
    <property type="match status" value="1"/>
</dbReference>
<dbReference type="InterPro" id="IPR036922">
    <property type="entry name" value="Rieske_2Fe-2S_sf"/>
</dbReference>
<dbReference type="RefSeq" id="WP_106306310.1">
    <property type="nucleotide sequence ID" value="NZ_PVWO01000188.1"/>
</dbReference>
<comment type="caution">
    <text evidence="10">The sequence shown here is derived from an EMBL/GenBank/DDBJ whole genome shotgun (WGS) entry which is preliminary data.</text>
</comment>
<evidence type="ECO:0000313" key="10">
    <source>
        <dbReference type="EMBL" id="PSB55418.1"/>
    </source>
</evidence>
<dbReference type="PROSITE" id="PS51296">
    <property type="entry name" value="RIESKE"/>
    <property type="match status" value="1"/>
</dbReference>
<dbReference type="OrthoDB" id="9767869at2"/>
<dbReference type="EMBL" id="PVWO01000188">
    <property type="protein sequence ID" value="PSB55418.1"/>
    <property type="molecule type" value="Genomic_DNA"/>
</dbReference>
<protein>
    <submittedName>
        <fullName evidence="10">Rieske Fe-S protein</fullName>
    </submittedName>
</protein>
<dbReference type="GO" id="GO:0016020">
    <property type="term" value="C:membrane"/>
    <property type="evidence" value="ECO:0007669"/>
    <property type="project" value="InterPro"/>
</dbReference>
<dbReference type="InterPro" id="IPR014349">
    <property type="entry name" value="Rieske_Fe-S_prot"/>
</dbReference>
<evidence type="ECO:0000256" key="7">
    <source>
        <dbReference type="SAM" id="MobiDB-lite"/>
    </source>
</evidence>
<comment type="cofactor">
    <cofactor evidence="6">
        <name>[2Fe-2S] cluster</name>
        <dbReference type="ChEBI" id="CHEBI:190135"/>
    </cofactor>
</comment>
<organism evidence="10 11">
    <name type="scientific">Chamaesiphon polymorphus CCALA 037</name>
    <dbReference type="NCBI Taxonomy" id="2107692"/>
    <lineage>
        <taxon>Bacteria</taxon>
        <taxon>Bacillati</taxon>
        <taxon>Cyanobacteriota</taxon>
        <taxon>Cyanophyceae</taxon>
        <taxon>Gomontiellales</taxon>
        <taxon>Chamaesiphonaceae</taxon>
        <taxon>Chamaesiphon</taxon>
    </lineage>
</organism>
<keyword evidence="3" id="KW-0408">Iron</keyword>
<keyword evidence="11" id="KW-1185">Reference proteome</keyword>
<keyword evidence="5" id="KW-1015">Disulfide bond</keyword>
<dbReference type="GO" id="GO:0051537">
    <property type="term" value="F:2 iron, 2 sulfur cluster binding"/>
    <property type="evidence" value="ECO:0007669"/>
    <property type="project" value="UniProtKB-KW"/>
</dbReference>
<dbReference type="GO" id="GO:0004497">
    <property type="term" value="F:monooxygenase activity"/>
    <property type="evidence" value="ECO:0007669"/>
    <property type="project" value="UniProtKB-ARBA"/>
</dbReference>
<evidence type="ECO:0000256" key="2">
    <source>
        <dbReference type="ARBA" id="ARBA00022723"/>
    </source>
</evidence>
<feature type="region of interest" description="Disordered" evidence="7">
    <location>
        <begin position="34"/>
        <end position="61"/>
    </location>
</feature>
<evidence type="ECO:0000256" key="5">
    <source>
        <dbReference type="ARBA" id="ARBA00023157"/>
    </source>
</evidence>
<feature type="signal peptide" evidence="8">
    <location>
        <begin position="1"/>
        <end position="25"/>
    </location>
</feature>
<dbReference type="InterPro" id="IPR017941">
    <property type="entry name" value="Rieske_2Fe-2S"/>
</dbReference>
<reference evidence="10 11" key="1">
    <citation type="submission" date="2018-03" db="EMBL/GenBank/DDBJ databases">
        <title>The ancient ancestry and fast evolution of plastids.</title>
        <authorList>
            <person name="Moore K.R."/>
            <person name="Magnabosco C."/>
            <person name="Momper L."/>
            <person name="Gold D.A."/>
            <person name="Bosak T."/>
            <person name="Fournier G.P."/>
        </authorList>
    </citation>
    <scope>NUCLEOTIDE SEQUENCE [LARGE SCALE GENOMIC DNA]</scope>
    <source>
        <strain evidence="10 11">CCALA 037</strain>
    </source>
</reference>
<keyword evidence="8" id="KW-0732">Signal</keyword>
<keyword evidence="4" id="KW-0411">Iron-sulfur</keyword>
<feature type="domain" description="Rieske" evidence="9">
    <location>
        <begin position="64"/>
        <end position="157"/>
    </location>
</feature>
<dbReference type="GO" id="GO:0016705">
    <property type="term" value="F:oxidoreductase activity, acting on paired donors, with incorporation or reduction of molecular oxygen"/>
    <property type="evidence" value="ECO:0007669"/>
    <property type="project" value="UniProtKB-ARBA"/>
</dbReference>
<dbReference type="GO" id="GO:0046872">
    <property type="term" value="F:metal ion binding"/>
    <property type="evidence" value="ECO:0007669"/>
    <property type="project" value="UniProtKB-KW"/>
</dbReference>